<gene>
    <name evidence="2" type="ORF">NMOB1V02_LOCUS10372</name>
</gene>
<protein>
    <submittedName>
        <fullName evidence="2">Uncharacterized protein</fullName>
    </submittedName>
</protein>
<sequence length="487" mass="52903">MAGNVHQSTESSIPAAEDHHYVASSSSTPSSSWTVVASTVGRAAVGRFWRTCINRHGSGSGPVSINGNNNYWLPVVRMTSASGGGPMTGDGDYWIFVLKLFYGPELEDTWECVFSVPRVTLAFAVEYIITGFEIAEEGGGFEPISVALLSRLVVRVSRESDVILLGLGVTPASSRATGVFFLLGLGGYLSLKVFRWISASKNSLESPRQCRSPISCSSWGSTTGDRLPSGPLDLESVFLHQHHSYQPLLNPRVLPERNTSGRRCHVSPRKTNAKRKDRARQLAAQSSSAKTSPRHMRKFGFGDPCVPAAAAAAANYYSGCSSSDAQQELSFFAMGAVARGKKSMCHQGSAAWDTDSYAADLSDTNHGKTSRSSSCSGRSFTGPHPKHGMKLYRVTSRSQSREWAQMTDLDSSWSSAESTEDFSSPESKGCFLGSLDPVYDSRSRHLMMKRPILKFEEKHRLLCKWHQLPVCAICGVDSSSTTCSPDP</sequence>
<evidence type="ECO:0000313" key="2">
    <source>
        <dbReference type="EMBL" id="CAD7282751.1"/>
    </source>
</evidence>
<feature type="region of interest" description="Disordered" evidence="1">
    <location>
        <begin position="251"/>
        <end position="296"/>
    </location>
</feature>
<proteinExistence type="predicted"/>
<feature type="compositionally biased region" description="Basic residues" evidence="1">
    <location>
        <begin position="260"/>
        <end position="278"/>
    </location>
</feature>
<feature type="compositionally biased region" description="Polar residues" evidence="1">
    <location>
        <begin position="1"/>
        <end position="12"/>
    </location>
</feature>
<feature type="region of interest" description="Disordered" evidence="1">
    <location>
        <begin position="361"/>
        <end position="388"/>
    </location>
</feature>
<dbReference type="EMBL" id="CAJPEX010004258">
    <property type="protein sequence ID" value="CAG0922903.1"/>
    <property type="molecule type" value="Genomic_DNA"/>
</dbReference>
<feature type="compositionally biased region" description="Low complexity" evidence="1">
    <location>
        <begin position="370"/>
        <end position="379"/>
    </location>
</feature>
<dbReference type="EMBL" id="OA886295">
    <property type="protein sequence ID" value="CAD7282751.1"/>
    <property type="molecule type" value="Genomic_DNA"/>
</dbReference>
<feature type="region of interest" description="Disordered" evidence="1">
    <location>
        <begin position="1"/>
        <end position="32"/>
    </location>
</feature>
<reference evidence="2" key="1">
    <citation type="submission" date="2020-11" db="EMBL/GenBank/DDBJ databases">
        <authorList>
            <person name="Tran Van P."/>
        </authorList>
    </citation>
    <scope>NUCLEOTIDE SEQUENCE</scope>
</reference>
<evidence type="ECO:0000256" key="1">
    <source>
        <dbReference type="SAM" id="MobiDB-lite"/>
    </source>
</evidence>
<accession>A0A7R9BWA0</accession>
<evidence type="ECO:0000313" key="3">
    <source>
        <dbReference type="Proteomes" id="UP000678499"/>
    </source>
</evidence>
<organism evidence="2">
    <name type="scientific">Notodromas monacha</name>
    <dbReference type="NCBI Taxonomy" id="399045"/>
    <lineage>
        <taxon>Eukaryota</taxon>
        <taxon>Metazoa</taxon>
        <taxon>Ecdysozoa</taxon>
        <taxon>Arthropoda</taxon>
        <taxon>Crustacea</taxon>
        <taxon>Oligostraca</taxon>
        <taxon>Ostracoda</taxon>
        <taxon>Podocopa</taxon>
        <taxon>Podocopida</taxon>
        <taxon>Cypridocopina</taxon>
        <taxon>Cypridoidea</taxon>
        <taxon>Cyprididae</taxon>
        <taxon>Notodromas</taxon>
    </lineage>
</organism>
<dbReference type="AlphaFoldDB" id="A0A7R9BWA0"/>
<dbReference type="Proteomes" id="UP000678499">
    <property type="component" value="Unassembled WGS sequence"/>
</dbReference>
<name>A0A7R9BWA0_9CRUS</name>
<feature type="compositionally biased region" description="Low complexity" evidence="1">
    <location>
        <begin position="22"/>
        <end position="32"/>
    </location>
</feature>
<keyword evidence="3" id="KW-1185">Reference proteome</keyword>